<dbReference type="Proteomes" id="UP000652074">
    <property type="component" value="Unassembled WGS sequence"/>
</dbReference>
<evidence type="ECO:0008006" key="4">
    <source>
        <dbReference type="Google" id="ProtNLM"/>
    </source>
</evidence>
<dbReference type="InterPro" id="IPR051395">
    <property type="entry name" value="Cytochrome_c_Peroxidase/MauG"/>
</dbReference>
<dbReference type="Gene3D" id="1.10.760.10">
    <property type="entry name" value="Cytochrome c-like domain"/>
    <property type="match status" value="1"/>
</dbReference>
<name>A0ABX1MJQ6_9RHOO</name>
<feature type="signal peptide" evidence="1">
    <location>
        <begin position="1"/>
        <end position="22"/>
    </location>
</feature>
<keyword evidence="3" id="KW-1185">Reference proteome</keyword>
<evidence type="ECO:0000313" key="2">
    <source>
        <dbReference type="EMBL" id="NMF88192.1"/>
    </source>
</evidence>
<evidence type="ECO:0000256" key="1">
    <source>
        <dbReference type="SAM" id="SignalP"/>
    </source>
</evidence>
<dbReference type="PANTHER" id="PTHR30600:SF9">
    <property type="entry name" value="BLR7738 PROTEIN"/>
    <property type="match status" value="1"/>
</dbReference>
<reference evidence="2 3" key="1">
    <citation type="submission" date="2019-12" db="EMBL/GenBank/DDBJ databases">
        <title>Comparative genomics gives insights into the taxonomy of the Azoarcus-Aromatoleum group and reveals separate origins of nif in the plant-associated Azoarcus and non-plant-associated Aromatoleum sub-groups.</title>
        <authorList>
            <person name="Lafos M."/>
            <person name="Maluk M."/>
            <person name="Batista M."/>
            <person name="Junghare M."/>
            <person name="Carmona M."/>
            <person name="Faoro H."/>
            <person name="Cruz L.M."/>
            <person name="Battistoni F."/>
            <person name="De Souza E."/>
            <person name="Pedrosa F."/>
            <person name="Chen W.-M."/>
            <person name="Poole P.S."/>
            <person name="Dixon R.A."/>
            <person name="James E.K."/>
        </authorList>
    </citation>
    <scope>NUCLEOTIDE SEQUENCE [LARGE SCALE GENOMIC DNA]</scope>
    <source>
        <strain evidence="2 3">ToN1</strain>
    </source>
</reference>
<sequence length="642" mass="71414">MVSVVRRALITLAAFSISSAGAEERSVAYLDQGWSPEQRAVWYTLSQGSRLLPLDWLRALEQPGSSDPFLTRGYIEEFRYLWPEPAAMNQLPIGFAIDTQSDRHFSDRTRLRWKAGQADREPWVGLNCAACHTAELTYQGRRFRINGGPTLADFQSFISALNRSLIETRNDSAKFDRFAQSVLGIGERSKENLSLLKNAMDRLIKWQLEEETANKAAIEYGFGRLDAFGHIYNKILLSLRARTQLNNPADAPVSYPFLWNTHQQDKVQWNGIAANTTFENIAIGALGRNVGEVTGVFADLKLFRFGPAVNGYVTSARLKNLMRLEGQLAQLKPPSWPDAFPTIDVERWERGKALFLAPSGGCVSCHSVIGNDDLTTSVNVEMTKLSGEGAIGTDPWMACNAYTYQAYSGILRGTPRRFIIFSSSPFEEKAPLADLLSATVVGSIYYKRTELLGSVRAALKASHPFLLEASSDQDISSEIRSGGDVVQVLSNIASMKLETGKVARLQRCMTEKNALLAYKARPLTGIWATPPFLHNGSVPTLYDLLLPPESRPRYFSLGTREFDPEKVGYVNEFSGDPHRTPQAIEKNIFQFRAFDGFGAEIPGNSNAGHDYGNRQFSDEDRWALVEYMKAVGGHRDGNRIAP</sequence>
<protein>
    <recommendedName>
        <fullName evidence="4">Cytochrome c domain-containing protein</fullName>
    </recommendedName>
</protein>
<dbReference type="Pfam" id="PF21419">
    <property type="entry name" value="RoxA-like_Cyt-c"/>
    <property type="match status" value="1"/>
</dbReference>
<accession>A0ABX1MJQ6</accession>
<dbReference type="EMBL" id="WTVR01000010">
    <property type="protein sequence ID" value="NMF88192.1"/>
    <property type="molecule type" value="Genomic_DNA"/>
</dbReference>
<dbReference type="NCBIfam" id="NF040606">
    <property type="entry name" value="CytoC_perox"/>
    <property type="match status" value="1"/>
</dbReference>
<dbReference type="PANTHER" id="PTHR30600">
    <property type="entry name" value="CYTOCHROME C PEROXIDASE-RELATED"/>
    <property type="match status" value="1"/>
</dbReference>
<dbReference type="RefSeq" id="WP_169205619.1">
    <property type="nucleotide sequence ID" value="NZ_CP059560.1"/>
</dbReference>
<dbReference type="InterPro" id="IPR047758">
    <property type="entry name" value="CytoC_perox"/>
</dbReference>
<feature type="chain" id="PRO_5045382215" description="Cytochrome c domain-containing protein" evidence="1">
    <location>
        <begin position="23"/>
        <end position="642"/>
    </location>
</feature>
<organism evidence="2 3">
    <name type="scientific">Aromatoleum petrolei</name>
    <dbReference type="NCBI Taxonomy" id="76116"/>
    <lineage>
        <taxon>Bacteria</taxon>
        <taxon>Pseudomonadati</taxon>
        <taxon>Pseudomonadota</taxon>
        <taxon>Betaproteobacteria</taxon>
        <taxon>Rhodocyclales</taxon>
        <taxon>Rhodocyclaceae</taxon>
        <taxon>Aromatoleum</taxon>
    </lineage>
</organism>
<proteinExistence type="predicted"/>
<evidence type="ECO:0000313" key="3">
    <source>
        <dbReference type="Proteomes" id="UP000652074"/>
    </source>
</evidence>
<comment type="caution">
    <text evidence="2">The sequence shown here is derived from an EMBL/GenBank/DDBJ whole genome shotgun (WGS) entry which is preliminary data.</text>
</comment>
<dbReference type="SUPFAM" id="SSF46626">
    <property type="entry name" value="Cytochrome c"/>
    <property type="match status" value="1"/>
</dbReference>
<gene>
    <name evidence="2" type="ORF">GPA26_06815</name>
</gene>
<dbReference type="InterPro" id="IPR036909">
    <property type="entry name" value="Cyt_c-like_dom_sf"/>
</dbReference>
<keyword evidence="1" id="KW-0732">Signal</keyword>